<feature type="active site" description="Proton acceptor" evidence="9">
    <location>
        <position position="138"/>
    </location>
</feature>
<keyword evidence="4" id="KW-0597">Phosphoprotein</keyword>
<feature type="domain" description="Protein kinase" evidence="14">
    <location>
        <begin position="19"/>
        <end position="296"/>
    </location>
</feature>
<feature type="region of interest" description="Disordered" evidence="13">
    <location>
        <begin position="296"/>
        <end position="332"/>
    </location>
</feature>
<reference evidence="15 16" key="1">
    <citation type="journal article" date="2018" name="MBio">
        <title>Comparative Genomics Reveals the Core Gene Toolbox for the Fungus-Insect Symbiosis.</title>
        <authorList>
            <person name="Wang Y."/>
            <person name="Stata M."/>
            <person name="Wang W."/>
            <person name="Stajich J.E."/>
            <person name="White M.M."/>
            <person name="Moncalvo J.M."/>
        </authorList>
    </citation>
    <scope>NUCLEOTIDE SEQUENCE [LARGE SCALE GENOMIC DNA]</scope>
    <source>
        <strain evidence="15 16">AUS-77-4</strain>
    </source>
</reference>
<dbReference type="PROSITE" id="PS00107">
    <property type="entry name" value="PROTEIN_KINASE_ATP"/>
    <property type="match status" value="1"/>
</dbReference>
<dbReference type="GO" id="GO:0004693">
    <property type="term" value="F:cyclin-dependent protein serine/threonine kinase activity"/>
    <property type="evidence" value="ECO:0007669"/>
    <property type="project" value="TreeGrafter"/>
</dbReference>
<dbReference type="InterPro" id="IPR008271">
    <property type="entry name" value="Ser/Thr_kinase_AS"/>
</dbReference>
<dbReference type="GO" id="GO:0008353">
    <property type="term" value="F:RNA polymerase II CTD heptapeptide repeat kinase activity"/>
    <property type="evidence" value="ECO:0007669"/>
    <property type="project" value="UniProtKB-EC"/>
</dbReference>
<evidence type="ECO:0000256" key="10">
    <source>
        <dbReference type="PIRSR" id="PIRSR637770-2"/>
    </source>
</evidence>
<dbReference type="CDD" id="cd07841">
    <property type="entry name" value="STKc_CDK7"/>
    <property type="match status" value="1"/>
</dbReference>
<evidence type="ECO:0000313" key="16">
    <source>
        <dbReference type="Proteomes" id="UP000245699"/>
    </source>
</evidence>
<name>A0A2T9Y9P9_9FUNG</name>
<dbReference type="InterPro" id="IPR017441">
    <property type="entry name" value="Protein_kinase_ATP_BS"/>
</dbReference>
<feature type="binding site" evidence="10">
    <location>
        <position position="48"/>
    </location>
    <ligand>
        <name>ATP</name>
        <dbReference type="ChEBI" id="CHEBI:30616"/>
    </ligand>
</feature>
<accession>A0A2T9Y9P9</accession>
<evidence type="ECO:0000256" key="7">
    <source>
        <dbReference type="ARBA" id="ARBA00022777"/>
    </source>
</evidence>
<keyword evidence="16" id="KW-1185">Reference proteome</keyword>
<gene>
    <name evidence="15" type="ORF">BB559_005255</name>
</gene>
<dbReference type="PANTHER" id="PTHR24056:SF0">
    <property type="entry name" value="CYCLIN-DEPENDENT KINASE 7"/>
    <property type="match status" value="1"/>
</dbReference>
<evidence type="ECO:0000256" key="6">
    <source>
        <dbReference type="ARBA" id="ARBA00022741"/>
    </source>
</evidence>
<keyword evidence="8 10" id="KW-0067">ATP-binding</keyword>
<dbReference type="InterPro" id="IPR011009">
    <property type="entry name" value="Kinase-like_dom_sf"/>
</dbReference>
<dbReference type="PANTHER" id="PTHR24056">
    <property type="entry name" value="CELL DIVISION PROTEIN KINASE"/>
    <property type="match status" value="1"/>
</dbReference>
<keyword evidence="7" id="KW-0418">Kinase</keyword>
<dbReference type="GO" id="GO:0070985">
    <property type="term" value="C:transcription factor TFIIK complex"/>
    <property type="evidence" value="ECO:0007669"/>
    <property type="project" value="InterPro"/>
</dbReference>
<evidence type="ECO:0000259" key="14">
    <source>
        <dbReference type="PROSITE" id="PS50011"/>
    </source>
</evidence>
<keyword evidence="6 10" id="KW-0547">Nucleotide-binding</keyword>
<keyword evidence="3 12" id="KW-0723">Serine/threonine-protein kinase</keyword>
<evidence type="ECO:0000256" key="4">
    <source>
        <dbReference type="ARBA" id="ARBA00022553"/>
    </source>
</evidence>
<feature type="compositionally biased region" description="Basic and acidic residues" evidence="13">
    <location>
        <begin position="303"/>
        <end position="326"/>
    </location>
</feature>
<evidence type="ECO:0000313" key="15">
    <source>
        <dbReference type="EMBL" id="PVU89052.1"/>
    </source>
</evidence>
<dbReference type="EMBL" id="MBFT01000580">
    <property type="protein sequence ID" value="PVU89052.1"/>
    <property type="molecule type" value="Genomic_DNA"/>
</dbReference>
<evidence type="ECO:0000256" key="5">
    <source>
        <dbReference type="ARBA" id="ARBA00022679"/>
    </source>
</evidence>
<comment type="caution">
    <text evidence="15">The sequence shown here is derived from an EMBL/GenBank/DDBJ whole genome shotgun (WGS) entry which is preliminary data.</text>
</comment>
<sequence length="350" mass="40017">MVETLIFGEDLNKDTEIHYRKEKKLGEGTYAVVYLGYDVRTGRKVAIKKIKLGNMKNGLDMSAIREVKALREIDHPNLIDVYSHKLNLNLVIEYLETDLELIIKDKNLVFMAADIKSWMLMTLRGLNHCHQSWILHRDMKPNNLLISTTGQLKIADFGLARDYGDITVPMTSQTVTRWYRAPELLFGAKLYSGAVDVWALGCIFAELMLRTPYLPGDSDVDQLNTIFRALGTPTEEDWPGMKSLSDYVEMKKYPKAVLSSLFMAADANALDLLGKMLIFDPQKRISTRDALSHPYFTSMPRPTKHENLPKITKPIEETHDEKEERKRKLANAFVNSSLDESPTFARKLEF</sequence>
<dbReference type="PROSITE" id="PS00108">
    <property type="entry name" value="PROTEIN_KINASE_ST"/>
    <property type="match status" value="1"/>
</dbReference>
<dbReference type="STRING" id="61424.A0A2T9Y9P9"/>
<evidence type="ECO:0000256" key="1">
    <source>
        <dbReference type="ARBA" id="ARBA00006485"/>
    </source>
</evidence>
<dbReference type="SUPFAM" id="SSF56112">
    <property type="entry name" value="Protein kinase-like (PK-like)"/>
    <property type="match status" value="1"/>
</dbReference>
<organism evidence="15 16">
    <name type="scientific">Furculomyces boomerangus</name>
    <dbReference type="NCBI Taxonomy" id="61424"/>
    <lineage>
        <taxon>Eukaryota</taxon>
        <taxon>Fungi</taxon>
        <taxon>Fungi incertae sedis</taxon>
        <taxon>Zoopagomycota</taxon>
        <taxon>Kickxellomycotina</taxon>
        <taxon>Harpellomycetes</taxon>
        <taxon>Harpellales</taxon>
        <taxon>Harpellaceae</taxon>
        <taxon>Furculomyces</taxon>
    </lineage>
</organism>
<feature type="binding site" evidence="11">
    <location>
        <position position="49"/>
    </location>
    <ligand>
        <name>ATP</name>
        <dbReference type="ChEBI" id="CHEBI:30616"/>
    </ligand>
</feature>
<dbReference type="GO" id="GO:0005737">
    <property type="term" value="C:cytoplasm"/>
    <property type="evidence" value="ECO:0007669"/>
    <property type="project" value="TreeGrafter"/>
</dbReference>
<evidence type="ECO:0000256" key="11">
    <source>
        <dbReference type="PROSITE-ProRule" id="PRU10141"/>
    </source>
</evidence>
<dbReference type="InterPro" id="IPR050108">
    <property type="entry name" value="CDK"/>
</dbReference>
<evidence type="ECO:0000256" key="12">
    <source>
        <dbReference type="RuleBase" id="RU000304"/>
    </source>
</evidence>
<dbReference type="GO" id="GO:0032968">
    <property type="term" value="P:positive regulation of transcription elongation by RNA polymerase II"/>
    <property type="evidence" value="ECO:0007669"/>
    <property type="project" value="UniProtKB-ARBA"/>
</dbReference>
<evidence type="ECO:0000256" key="9">
    <source>
        <dbReference type="PIRSR" id="PIRSR637770-1"/>
    </source>
</evidence>
<keyword evidence="5" id="KW-0808">Transferase</keyword>
<dbReference type="Gene3D" id="1.10.510.10">
    <property type="entry name" value="Transferase(Phosphotransferase) domain 1"/>
    <property type="match status" value="1"/>
</dbReference>
<dbReference type="InterPro" id="IPR037770">
    <property type="entry name" value="CDK7"/>
</dbReference>
<dbReference type="InterPro" id="IPR000719">
    <property type="entry name" value="Prot_kinase_dom"/>
</dbReference>
<dbReference type="Gene3D" id="3.30.200.20">
    <property type="entry name" value="Phosphorylase Kinase, domain 1"/>
    <property type="match status" value="1"/>
</dbReference>
<dbReference type="FunFam" id="1.10.510.10:FF:000097">
    <property type="entry name" value="Putative cyclin-dependent kinase 7"/>
    <property type="match status" value="1"/>
</dbReference>
<evidence type="ECO:0000256" key="3">
    <source>
        <dbReference type="ARBA" id="ARBA00022527"/>
    </source>
</evidence>
<proteinExistence type="inferred from homology"/>
<dbReference type="OrthoDB" id="1732493at2759"/>
<evidence type="ECO:0000256" key="8">
    <source>
        <dbReference type="ARBA" id="ARBA00022840"/>
    </source>
</evidence>
<evidence type="ECO:0000256" key="13">
    <source>
        <dbReference type="SAM" id="MobiDB-lite"/>
    </source>
</evidence>
<dbReference type="AlphaFoldDB" id="A0A2T9Y9P9"/>
<evidence type="ECO:0000256" key="2">
    <source>
        <dbReference type="ARBA" id="ARBA00012409"/>
    </source>
</evidence>
<protein>
    <recommendedName>
        <fullName evidence="2">[RNA-polymerase]-subunit kinase</fullName>
        <ecNumber evidence="2">2.7.11.23</ecNumber>
    </recommendedName>
</protein>
<dbReference type="EC" id="2.7.11.23" evidence="2"/>
<feature type="binding site" evidence="10">
    <location>
        <begin position="25"/>
        <end position="33"/>
    </location>
    <ligand>
        <name>ATP</name>
        <dbReference type="ChEBI" id="CHEBI:30616"/>
    </ligand>
</feature>
<dbReference type="GO" id="GO:0005524">
    <property type="term" value="F:ATP binding"/>
    <property type="evidence" value="ECO:0007669"/>
    <property type="project" value="UniProtKB-UniRule"/>
</dbReference>
<dbReference type="Proteomes" id="UP000245699">
    <property type="component" value="Unassembled WGS sequence"/>
</dbReference>
<dbReference type="SMART" id="SM00220">
    <property type="entry name" value="S_TKc"/>
    <property type="match status" value="1"/>
</dbReference>
<dbReference type="Pfam" id="PF00069">
    <property type="entry name" value="Pkinase"/>
    <property type="match status" value="1"/>
</dbReference>
<dbReference type="PROSITE" id="PS50011">
    <property type="entry name" value="PROTEIN_KINASE_DOM"/>
    <property type="match status" value="1"/>
</dbReference>
<comment type="similarity">
    <text evidence="1">Belongs to the protein kinase superfamily. CMGC Ser/Thr protein kinase family. CDC2/CDKX subfamily.</text>
</comment>